<proteinExistence type="predicted"/>
<dbReference type="AlphaFoldDB" id="A0A0A9DSD0"/>
<reference evidence="1" key="2">
    <citation type="journal article" date="2015" name="Data Brief">
        <title>Shoot transcriptome of the giant reed, Arundo donax.</title>
        <authorList>
            <person name="Barrero R.A."/>
            <person name="Guerrero F.D."/>
            <person name="Moolhuijzen P."/>
            <person name="Goolsby J.A."/>
            <person name="Tidwell J."/>
            <person name="Bellgard S.E."/>
            <person name="Bellgard M.I."/>
        </authorList>
    </citation>
    <scope>NUCLEOTIDE SEQUENCE</scope>
    <source>
        <tissue evidence="1">Shoot tissue taken approximately 20 cm above the soil surface</tissue>
    </source>
</reference>
<organism evidence="1">
    <name type="scientific">Arundo donax</name>
    <name type="common">Giant reed</name>
    <name type="synonym">Donax arundinaceus</name>
    <dbReference type="NCBI Taxonomy" id="35708"/>
    <lineage>
        <taxon>Eukaryota</taxon>
        <taxon>Viridiplantae</taxon>
        <taxon>Streptophyta</taxon>
        <taxon>Embryophyta</taxon>
        <taxon>Tracheophyta</taxon>
        <taxon>Spermatophyta</taxon>
        <taxon>Magnoliopsida</taxon>
        <taxon>Liliopsida</taxon>
        <taxon>Poales</taxon>
        <taxon>Poaceae</taxon>
        <taxon>PACMAD clade</taxon>
        <taxon>Arundinoideae</taxon>
        <taxon>Arundineae</taxon>
        <taxon>Arundo</taxon>
    </lineage>
</organism>
<evidence type="ECO:0000313" key="1">
    <source>
        <dbReference type="EMBL" id="JAD91494.1"/>
    </source>
</evidence>
<sequence length="58" mass="6387">MWKYVRAQVKVLLSIPCMPQLFGTPSSLSRTKLNSIAPIHSQDSINDGSLSPISIRTC</sequence>
<name>A0A0A9DSD0_ARUDO</name>
<dbReference type="EMBL" id="GBRH01206401">
    <property type="protein sequence ID" value="JAD91494.1"/>
    <property type="molecule type" value="Transcribed_RNA"/>
</dbReference>
<protein>
    <submittedName>
        <fullName evidence="1">Uncharacterized protein</fullName>
    </submittedName>
</protein>
<accession>A0A0A9DSD0</accession>
<reference evidence="1" key="1">
    <citation type="submission" date="2014-09" db="EMBL/GenBank/DDBJ databases">
        <authorList>
            <person name="Magalhaes I.L.F."/>
            <person name="Oliveira U."/>
            <person name="Santos F.R."/>
            <person name="Vidigal T.H.D.A."/>
            <person name="Brescovit A.D."/>
            <person name="Santos A.J."/>
        </authorList>
    </citation>
    <scope>NUCLEOTIDE SEQUENCE</scope>
    <source>
        <tissue evidence="1">Shoot tissue taken approximately 20 cm above the soil surface</tissue>
    </source>
</reference>